<feature type="region of interest" description="Disordered" evidence="2">
    <location>
        <begin position="565"/>
        <end position="603"/>
    </location>
</feature>
<feature type="compositionally biased region" description="Basic residues" evidence="2">
    <location>
        <begin position="583"/>
        <end position="603"/>
    </location>
</feature>
<organism evidence="4 5">
    <name type="scientific">Halodesulfovibrio aestuarii</name>
    <dbReference type="NCBI Taxonomy" id="126333"/>
    <lineage>
        <taxon>Bacteria</taxon>
        <taxon>Pseudomonadati</taxon>
        <taxon>Thermodesulfobacteriota</taxon>
        <taxon>Desulfovibrionia</taxon>
        <taxon>Desulfovibrionales</taxon>
        <taxon>Desulfovibrionaceae</taxon>
        <taxon>Halodesulfovibrio</taxon>
    </lineage>
</organism>
<dbReference type="InterPro" id="IPR010090">
    <property type="entry name" value="Phage_tape_meas"/>
</dbReference>
<dbReference type="Pfam" id="PF10145">
    <property type="entry name" value="PhageMin_Tail"/>
    <property type="match status" value="1"/>
</dbReference>
<evidence type="ECO:0000313" key="4">
    <source>
        <dbReference type="EMBL" id="SHJ77537.1"/>
    </source>
</evidence>
<evidence type="ECO:0000256" key="1">
    <source>
        <dbReference type="SAM" id="Coils"/>
    </source>
</evidence>
<sequence length="805" mass="84190">MAIKQVGFDFVIGSSLNSNFTANMNRTERGLSRIGEAVTSLNKMPALRLGNDLARQSGRISEYRTQLQKAQAELVQLNLQGKEAGEISGLLARKIERTEATIAKVTNAMEREGRSYARNVVKAKQHAGSIAAMRKEYGGLNTALAQAKQRQDAYAASMAKSQKYAEQRKNLKGQIVGTAAMAGAAAAPLVLGEQVAQAKFRLSTAINSDNKNAAMVDAGKQARELSREGLASLTEAYDIQYALNSAGLDAAAARAGSSIVAKVSKVTNGQAESVGEVLATTYNNLGSSLAGTNEEKFARIGDLLTKTQLKFQIKDFGQLGESMKEGSAGLANYNVNLEQGVTLLGVLNSAGLGGSKAGTGMNAVLRQLGKAQKEWNIDLVRGANGQLDMVATLKQVNAALDGMGQDERAQAIQNVFGDEGSKAIVPMLKNLDSLSATVKDVSEGARGVVDSNIANYLKTATPNAAKVTNSLTDLAGVISSAVAPELNMMLDSFASGVNVLADFAREHTGVTKTVTGLVGGLIALKTAALGLGIFRTIMGQGFEFLKRGKLQKGFSGPVPVTVTNSGSLGNSDSGGFGMDSDSKKKKSRKRSDKSRRSKFSRRLGRSKAGRIFGKLSNGRIGNIFSKLANSKVGNMMGNLVNSKAGKFLGKGFRPLSMIMGAGSLVNSLSSGEKVGETVGSMAGGTGGSMAGSAIGAAIGSFILPGIGTAIGGMLGGMGGGMLGDWLGGAAGKQFDGIEQAAESADKVLAPANETKVEMSVTYNIPAGLTEAERNRFMAQKDKELVNTMTDQVNKMHHEQRRRALD</sequence>
<accession>A0A8G2FCD1</accession>
<feature type="coiled-coil region" evidence="1">
    <location>
        <begin position="53"/>
        <end position="80"/>
    </location>
</feature>
<dbReference type="AlphaFoldDB" id="A0A8G2FCD1"/>
<evidence type="ECO:0000313" key="5">
    <source>
        <dbReference type="Proteomes" id="UP000184001"/>
    </source>
</evidence>
<name>A0A8G2FCD1_9BACT</name>
<dbReference type="PANTHER" id="PTHR21525">
    <property type="entry name" value="MOTILE SPERM PROTEIN"/>
    <property type="match status" value="1"/>
</dbReference>
<dbReference type="EMBL" id="FQZR01000019">
    <property type="protein sequence ID" value="SHJ77537.1"/>
    <property type="molecule type" value="Genomic_DNA"/>
</dbReference>
<dbReference type="Proteomes" id="UP000184001">
    <property type="component" value="Unassembled WGS sequence"/>
</dbReference>
<dbReference type="NCBIfam" id="TIGR01760">
    <property type="entry name" value="tape_meas_TP901"/>
    <property type="match status" value="1"/>
</dbReference>
<reference evidence="4 5" key="1">
    <citation type="submission" date="2016-11" db="EMBL/GenBank/DDBJ databases">
        <authorList>
            <person name="Varghese N."/>
            <person name="Submissions S."/>
        </authorList>
    </citation>
    <scope>NUCLEOTIDE SEQUENCE [LARGE SCALE GENOMIC DNA]</scope>
    <source>
        <strain evidence="4 5">DSM 17919</strain>
    </source>
</reference>
<dbReference type="RefSeq" id="WP_073021104.1">
    <property type="nucleotide sequence ID" value="NZ_FQZR01000019.1"/>
</dbReference>
<comment type="caution">
    <text evidence="4">The sequence shown here is derived from an EMBL/GenBank/DDBJ whole genome shotgun (WGS) entry which is preliminary data.</text>
</comment>
<evidence type="ECO:0000259" key="3">
    <source>
        <dbReference type="Pfam" id="PF10145"/>
    </source>
</evidence>
<keyword evidence="1" id="KW-0175">Coiled coil</keyword>
<proteinExistence type="predicted"/>
<feature type="domain" description="Phage tail tape measure protein" evidence="3">
    <location>
        <begin position="220"/>
        <end position="417"/>
    </location>
</feature>
<dbReference type="PANTHER" id="PTHR21525:SF9">
    <property type="entry name" value="CHANNEL_COLICIN DOMAIN-CONTAINING PROTEIN"/>
    <property type="match status" value="1"/>
</dbReference>
<protein>
    <submittedName>
        <fullName evidence="4">Phage tail tape measure protein, TP901 family, core region</fullName>
    </submittedName>
</protein>
<gene>
    <name evidence="4" type="ORF">SAMN05660830_03191</name>
</gene>
<evidence type="ECO:0000256" key="2">
    <source>
        <dbReference type="SAM" id="MobiDB-lite"/>
    </source>
</evidence>